<keyword evidence="3" id="KW-1185">Reference proteome</keyword>
<dbReference type="Proteomes" id="UP000198508">
    <property type="component" value="Unassembled WGS sequence"/>
</dbReference>
<proteinExistence type="predicted"/>
<gene>
    <name evidence="2" type="ORF">SAMN05216313_12649</name>
</gene>
<protein>
    <recommendedName>
        <fullName evidence="4">DUF4367 domain-containing protein</fullName>
    </recommendedName>
</protein>
<dbReference type="AlphaFoldDB" id="A0A1I0J4G5"/>
<evidence type="ECO:0008006" key="4">
    <source>
        <dbReference type="Google" id="ProtNLM"/>
    </source>
</evidence>
<keyword evidence="1" id="KW-0732">Signal</keyword>
<evidence type="ECO:0000256" key="1">
    <source>
        <dbReference type="SAM" id="SignalP"/>
    </source>
</evidence>
<dbReference type="RefSeq" id="WP_092368345.1">
    <property type="nucleotide sequence ID" value="NZ_CABJCG010000023.1"/>
</dbReference>
<sequence>MKQFKKLSALFLLCAAILCGCTQSNIVSPTGGVVEGPAVPDVETKDDVEIDWDEVNQAMRDEFMEPYGPFGDYVMEMAVTYDASSKTVTVLLPVTAKTTGEIAVEYGEAVLKVIGDELATQDFSYAPSDEEKLYYGGFFDENNVKIQIFPFNSQDDESTYLVNDTIKAGEQRALTALK</sequence>
<feature type="chain" id="PRO_5044372602" description="DUF4367 domain-containing protein" evidence="1">
    <location>
        <begin position="25"/>
        <end position="178"/>
    </location>
</feature>
<dbReference type="PROSITE" id="PS51257">
    <property type="entry name" value="PROKAR_LIPOPROTEIN"/>
    <property type="match status" value="1"/>
</dbReference>
<reference evidence="3" key="1">
    <citation type="submission" date="2016-10" db="EMBL/GenBank/DDBJ databases">
        <authorList>
            <person name="Varghese N."/>
            <person name="Submissions S."/>
        </authorList>
    </citation>
    <scope>NUCLEOTIDE SEQUENCE [LARGE SCALE GENOMIC DNA]</scope>
    <source>
        <strain evidence="3">NLAE-zl-G277</strain>
    </source>
</reference>
<organism evidence="2 3">
    <name type="scientific">Enterocloster lavalensis</name>
    <dbReference type="NCBI Taxonomy" id="460384"/>
    <lineage>
        <taxon>Bacteria</taxon>
        <taxon>Bacillati</taxon>
        <taxon>Bacillota</taxon>
        <taxon>Clostridia</taxon>
        <taxon>Lachnospirales</taxon>
        <taxon>Lachnospiraceae</taxon>
        <taxon>Enterocloster</taxon>
    </lineage>
</organism>
<evidence type="ECO:0000313" key="2">
    <source>
        <dbReference type="EMBL" id="SEU04721.1"/>
    </source>
</evidence>
<evidence type="ECO:0000313" key="3">
    <source>
        <dbReference type="Proteomes" id="UP000198508"/>
    </source>
</evidence>
<feature type="signal peptide" evidence="1">
    <location>
        <begin position="1"/>
        <end position="24"/>
    </location>
</feature>
<dbReference type="EMBL" id="FOIM01000026">
    <property type="protein sequence ID" value="SEU04721.1"/>
    <property type="molecule type" value="Genomic_DNA"/>
</dbReference>
<dbReference type="GeneID" id="93276102"/>
<accession>A0A1I0J4G5</accession>
<name>A0A1I0J4G5_9FIRM</name>